<evidence type="ECO:0000256" key="3">
    <source>
        <dbReference type="ARBA" id="ARBA00022475"/>
    </source>
</evidence>
<evidence type="ECO:0000313" key="11">
    <source>
        <dbReference type="Proteomes" id="UP000838672"/>
    </source>
</evidence>
<dbReference type="PRINTS" id="PR01650">
    <property type="entry name" value="SECETRNLCASE"/>
</dbReference>
<comment type="caution">
    <text evidence="9">Lacks conserved residue(s) required for the propagation of feature annotation.</text>
</comment>
<dbReference type="InterPro" id="IPR038379">
    <property type="entry name" value="SecE_sf"/>
</dbReference>
<gene>
    <name evidence="9 10" type="primary">secE</name>
    <name evidence="10" type="ORF">VST7929_00190</name>
</gene>
<keyword evidence="7 9" id="KW-0811">Translocation</keyword>
<dbReference type="Proteomes" id="UP000838672">
    <property type="component" value="Unassembled WGS sequence"/>
</dbReference>
<sequence>MKTDTKNQSSEQVSGGADTFKWVMVFTLLIAAIIGNHLFSAGGQDLLASMMPAPEVAEGSAAPSYVVPVVFRVLGVIVLAGLAALVAATTTKGKAAVAFGRESRMEMRKVVWPTRQETMQTTLIVLAVTLLMALILWGIDGIMVRLVALATGV</sequence>
<comment type="subcellular location">
    <subcellularLocation>
        <location evidence="1">Membrane</location>
    </subcellularLocation>
</comment>
<evidence type="ECO:0000256" key="1">
    <source>
        <dbReference type="ARBA" id="ARBA00004370"/>
    </source>
</evidence>
<evidence type="ECO:0000256" key="4">
    <source>
        <dbReference type="ARBA" id="ARBA00022692"/>
    </source>
</evidence>
<dbReference type="InterPro" id="IPR005807">
    <property type="entry name" value="SecE_bac"/>
</dbReference>
<evidence type="ECO:0000256" key="8">
    <source>
        <dbReference type="ARBA" id="ARBA00023136"/>
    </source>
</evidence>
<keyword evidence="3 9" id="KW-1003">Cell membrane</keyword>
<dbReference type="PANTHER" id="PTHR33910:SF1">
    <property type="entry name" value="PROTEIN TRANSLOCASE SUBUNIT SECE"/>
    <property type="match status" value="1"/>
</dbReference>
<keyword evidence="2 9" id="KW-0813">Transport</keyword>
<evidence type="ECO:0000313" key="10">
    <source>
        <dbReference type="EMBL" id="CAH0532362.1"/>
    </source>
</evidence>
<name>A0ABM8ZQA8_9VIBR</name>
<keyword evidence="8 9" id="KW-0472">Membrane</keyword>
<dbReference type="PROSITE" id="PS01067">
    <property type="entry name" value="SECE_SEC61G"/>
    <property type="match status" value="1"/>
</dbReference>
<dbReference type="InterPro" id="IPR001901">
    <property type="entry name" value="Translocase_SecE/Sec61-g"/>
</dbReference>
<feature type="transmembrane region" description="Helical" evidence="9">
    <location>
        <begin position="121"/>
        <end position="139"/>
    </location>
</feature>
<feature type="transmembrane region" description="Helical" evidence="9">
    <location>
        <begin position="20"/>
        <end position="39"/>
    </location>
</feature>
<dbReference type="Gene3D" id="1.20.5.1030">
    <property type="entry name" value="Preprotein translocase secy subunit"/>
    <property type="match status" value="1"/>
</dbReference>
<accession>A0ABM8ZQA8</accession>
<comment type="similarity">
    <text evidence="9">Belongs to the SecE/SEC61-gamma family.</text>
</comment>
<evidence type="ECO:0000256" key="9">
    <source>
        <dbReference type="HAMAP-Rule" id="MF_00422"/>
    </source>
</evidence>
<evidence type="ECO:0000256" key="6">
    <source>
        <dbReference type="ARBA" id="ARBA00022989"/>
    </source>
</evidence>
<dbReference type="EMBL" id="CAKLDI010000001">
    <property type="protein sequence ID" value="CAH0532362.1"/>
    <property type="molecule type" value="Genomic_DNA"/>
</dbReference>
<comment type="caution">
    <text evidence="10">The sequence shown here is derived from an EMBL/GenBank/DDBJ whole genome shotgun (WGS) entry which is preliminary data.</text>
</comment>
<evidence type="ECO:0000256" key="7">
    <source>
        <dbReference type="ARBA" id="ARBA00023010"/>
    </source>
</evidence>
<dbReference type="PANTHER" id="PTHR33910">
    <property type="entry name" value="PROTEIN TRANSLOCASE SUBUNIT SECE"/>
    <property type="match status" value="1"/>
</dbReference>
<comment type="subunit">
    <text evidence="9">Component of the Sec protein translocase complex. Heterotrimer consisting of SecY, SecE and SecG subunits. The heterotrimers can form oligomers, although 1 heterotrimer is thought to be able to translocate proteins. Interacts with the ribosome. Interacts with SecDF, and other proteins may be involved. Interacts with SecA.</text>
</comment>
<keyword evidence="4 9" id="KW-0812">Transmembrane</keyword>
<evidence type="ECO:0000256" key="2">
    <source>
        <dbReference type="ARBA" id="ARBA00022448"/>
    </source>
</evidence>
<evidence type="ECO:0000256" key="5">
    <source>
        <dbReference type="ARBA" id="ARBA00022927"/>
    </source>
</evidence>
<dbReference type="HAMAP" id="MF_00422">
    <property type="entry name" value="SecE"/>
    <property type="match status" value="1"/>
</dbReference>
<reference evidence="10" key="1">
    <citation type="submission" date="2021-11" db="EMBL/GenBank/DDBJ databases">
        <authorList>
            <person name="Rodrigo-Torres L."/>
            <person name="Arahal R. D."/>
            <person name="Lucena T."/>
        </authorList>
    </citation>
    <scope>NUCLEOTIDE SEQUENCE</scope>
    <source>
        <strain evidence="10">CECT 7929</strain>
    </source>
</reference>
<comment type="function">
    <text evidence="9">Essential subunit of the Sec protein translocation channel SecYEG. Clamps together the 2 halves of SecY. May contact the channel plug during translocation.</text>
</comment>
<feature type="transmembrane region" description="Helical" evidence="9">
    <location>
        <begin position="73"/>
        <end position="100"/>
    </location>
</feature>
<protein>
    <recommendedName>
        <fullName evidence="9">Protein translocase subunit SecE</fullName>
    </recommendedName>
</protein>
<dbReference type="Pfam" id="PF00584">
    <property type="entry name" value="SecE"/>
    <property type="match status" value="1"/>
</dbReference>
<keyword evidence="6 9" id="KW-1133">Transmembrane helix</keyword>
<dbReference type="NCBIfam" id="TIGR00964">
    <property type="entry name" value="secE_bact"/>
    <property type="match status" value="1"/>
</dbReference>
<keyword evidence="5 9" id="KW-0653">Protein transport</keyword>
<organism evidence="10 11">
    <name type="scientific">Vibrio stylophorae</name>
    <dbReference type="NCBI Taxonomy" id="659351"/>
    <lineage>
        <taxon>Bacteria</taxon>
        <taxon>Pseudomonadati</taxon>
        <taxon>Pseudomonadota</taxon>
        <taxon>Gammaproteobacteria</taxon>
        <taxon>Vibrionales</taxon>
        <taxon>Vibrionaceae</taxon>
        <taxon>Vibrio</taxon>
    </lineage>
</organism>
<keyword evidence="11" id="KW-1185">Reference proteome</keyword>
<proteinExistence type="inferred from homology"/>